<dbReference type="AlphaFoldDB" id="A0A358HZ37"/>
<name>A0A358HZ37_9PROT</name>
<evidence type="ECO:0000313" key="2">
    <source>
        <dbReference type="EMBL" id="HCW69044.1"/>
    </source>
</evidence>
<reference evidence="3 4" key="1">
    <citation type="journal article" date="2018" name="Nat. Biotechnol.">
        <title>A standardized bacterial taxonomy based on genome phylogeny substantially revises the tree of life.</title>
        <authorList>
            <person name="Parks D.H."/>
            <person name="Chuvochina M."/>
            <person name="Waite D.W."/>
            <person name="Rinke C."/>
            <person name="Skarshewski A."/>
            <person name="Chaumeil P.A."/>
            <person name="Hugenholtz P."/>
        </authorList>
    </citation>
    <scope>NUCLEOTIDE SEQUENCE [LARGE SCALE GENOMIC DNA]</scope>
    <source>
        <strain evidence="1">UBA8707</strain>
        <strain evidence="2">UBA9881</strain>
    </source>
</reference>
<protein>
    <recommendedName>
        <fullName evidence="5">HEPN domain-containing protein</fullName>
    </recommendedName>
</protein>
<comment type="caution">
    <text evidence="1">The sequence shown here is derived from an EMBL/GenBank/DDBJ whole genome shotgun (WGS) entry which is preliminary data.</text>
</comment>
<accession>A0A358HZ37</accession>
<evidence type="ECO:0000313" key="4">
    <source>
        <dbReference type="Proteomes" id="UP000264753"/>
    </source>
</evidence>
<dbReference type="EMBL" id="DOOG01000170">
    <property type="protein sequence ID" value="HBV00456.1"/>
    <property type="molecule type" value="Genomic_DNA"/>
</dbReference>
<proteinExistence type="predicted"/>
<organism evidence="1 4">
    <name type="scientific">Thalassospira lucentensis</name>
    <dbReference type="NCBI Taxonomy" id="168935"/>
    <lineage>
        <taxon>Bacteria</taxon>
        <taxon>Pseudomonadati</taxon>
        <taxon>Pseudomonadota</taxon>
        <taxon>Alphaproteobacteria</taxon>
        <taxon>Rhodospirillales</taxon>
        <taxon>Thalassospiraceae</taxon>
        <taxon>Thalassospira</taxon>
    </lineage>
</organism>
<dbReference type="Proteomes" id="UP000264753">
    <property type="component" value="Unassembled WGS sequence"/>
</dbReference>
<dbReference type="RefSeq" id="WP_277278560.1">
    <property type="nucleotide sequence ID" value="NZ_DOOG01000170.1"/>
</dbReference>
<dbReference type="EMBL" id="DPOP01000141">
    <property type="protein sequence ID" value="HCW69044.1"/>
    <property type="molecule type" value="Genomic_DNA"/>
</dbReference>
<sequence>MDKSRTDSLGMWRYGKEFFETAYAVKERALKRPFVPYYFLMGHSIELLLKSFLMLDGCSEVGLKKFGHNLDYLFDEAMKRGLPELLSVTLADKAVIELMNKEYATHRFRYIRTGMMTLPEIGSLEGLVFRLVNELEQPIANSVKSVSRQGG</sequence>
<evidence type="ECO:0000313" key="3">
    <source>
        <dbReference type="Proteomes" id="UP000264179"/>
    </source>
</evidence>
<dbReference type="Proteomes" id="UP000264179">
    <property type="component" value="Unassembled WGS sequence"/>
</dbReference>
<evidence type="ECO:0008006" key="5">
    <source>
        <dbReference type="Google" id="ProtNLM"/>
    </source>
</evidence>
<gene>
    <name evidence="1" type="ORF">DEF21_21490</name>
    <name evidence="2" type="ORF">DHR80_17955</name>
</gene>
<evidence type="ECO:0000313" key="1">
    <source>
        <dbReference type="EMBL" id="HBV00456.1"/>
    </source>
</evidence>